<dbReference type="OrthoDB" id="3189808at2"/>
<accession>A0A4R5DBZ6</accession>
<dbReference type="Gene3D" id="3.30.420.40">
    <property type="match status" value="2"/>
</dbReference>
<name>A0A4R5DBZ6_9ACTN</name>
<keyword evidence="3" id="KW-1185">Reference proteome</keyword>
<evidence type="ECO:0000256" key="1">
    <source>
        <dbReference type="ARBA" id="ARBA00006479"/>
    </source>
</evidence>
<protein>
    <submittedName>
        <fullName evidence="2">ROK family transcriptional regulator</fullName>
    </submittedName>
</protein>
<dbReference type="CDD" id="cd00090">
    <property type="entry name" value="HTH_ARSR"/>
    <property type="match status" value="1"/>
</dbReference>
<dbReference type="InterPro" id="IPR011991">
    <property type="entry name" value="ArsR-like_HTH"/>
</dbReference>
<dbReference type="AlphaFoldDB" id="A0A4R5DBZ6"/>
<dbReference type="InterPro" id="IPR000600">
    <property type="entry name" value="ROK"/>
</dbReference>
<dbReference type="Gene3D" id="1.10.10.10">
    <property type="entry name" value="Winged helix-like DNA-binding domain superfamily/Winged helix DNA-binding domain"/>
    <property type="match status" value="1"/>
</dbReference>
<dbReference type="EMBL" id="SMKZ01000011">
    <property type="protein sequence ID" value="TDE11209.1"/>
    <property type="molecule type" value="Genomic_DNA"/>
</dbReference>
<dbReference type="Pfam" id="PF13412">
    <property type="entry name" value="HTH_24"/>
    <property type="match status" value="1"/>
</dbReference>
<evidence type="ECO:0000313" key="3">
    <source>
        <dbReference type="Proteomes" id="UP000294739"/>
    </source>
</evidence>
<comment type="similarity">
    <text evidence="1">Belongs to the ROK (NagC/XylR) family.</text>
</comment>
<dbReference type="PANTHER" id="PTHR18964:SF173">
    <property type="entry name" value="GLUCOKINASE"/>
    <property type="match status" value="1"/>
</dbReference>
<evidence type="ECO:0000313" key="2">
    <source>
        <dbReference type="EMBL" id="TDE11209.1"/>
    </source>
</evidence>
<dbReference type="InterPro" id="IPR036388">
    <property type="entry name" value="WH-like_DNA-bd_sf"/>
</dbReference>
<dbReference type="RefSeq" id="WP_131893964.1">
    <property type="nucleotide sequence ID" value="NZ_SMKZ01000011.1"/>
</dbReference>
<sequence length="413" mass="42760">MSQASTMLRTMVDTGNGSLRSLRESNRERLLGLLQENGVLHRAELARRAGVSRTTVSTIVADLLDEGIVVEVGDDTDRYAAVDDVERKGSRPRTGLSLNPKAGAVIGLDFSADAVVGVVADLGHEVLAEESHDLGAELPWENRLDVGVDLAKTLLARADMPWSRVVGVGLGVPGPVDQRTGEVGASSRSLPWAGAHAASDLSRRLNVPVSMDNTAHLGALAEIAWGVAQGCRNVIYVKISSGLSAGLVVDGRVFGGAIGATGALGHMPVDLDGPVCPCGSRGCLELYAAVPALVAQLQGMSRDLTIGHILSMVDDGHRAARRVLADAAGTLGRVLAGVCNLLNPELVVIGGDLAAAGEHYLAPLESTLLDHALPIVADQLRVVPGQLGDRAGALGAVACVLREATPLRSTSTT</sequence>
<proteinExistence type="inferred from homology"/>
<reference evidence="2 3" key="1">
    <citation type="submission" date="2019-03" db="EMBL/GenBank/DDBJ databases">
        <title>Draft genome sequences of novel Actinobacteria.</title>
        <authorList>
            <person name="Sahin N."/>
            <person name="Ay H."/>
            <person name="Saygin H."/>
        </authorList>
    </citation>
    <scope>NUCLEOTIDE SEQUENCE [LARGE SCALE GENOMIC DNA]</scope>
    <source>
        <strain evidence="2 3">5K138</strain>
    </source>
</reference>
<comment type="caution">
    <text evidence="2">The sequence shown here is derived from an EMBL/GenBank/DDBJ whole genome shotgun (WGS) entry which is preliminary data.</text>
</comment>
<dbReference type="InParanoid" id="A0A4R5DBZ6"/>
<organism evidence="2 3">
    <name type="scientific">Jiangella asiatica</name>
    <dbReference type="NCBI Taxonomy" id="2530372"/>
    <lineage>
        <taxon>Bacteria</taxon>
        <taxon>Bacillati</taxon>
        <taxon>Actinomycetota</taxon>
        <taxon>Actinomycetes</taxon>
        <taxon>Jiangellales</taxon>
        <taxon>Jiangellaceae</taxon>
        <taxon>Jiangella</taxon>
    </lineage>
</organism>
<dbReference type="SUPFAM" id="SSF46785">
    <property type="entry name" value="Winged helix' DNA-binding domain"/>
    <property type="match status" value="1"/>
</dbReference>
<gene>
    <name evidence="2" type="ORF">E1269_10100</name>
</gene>
<dbReference type="Proteomes" id="UP000294739">
    <property type="component" value="Unassembled WGS sequence"/>
</dbReference>
<dbReference type="PANTHER" id="PTHR18964">
    <property type="entry name" value="ROK (REPRESSOR, ORF, KINASE) FAMILY"/>
    <property type="match status" value="1"/>
</dbReference>
<dbReference type="Pfam" id="PF00480">
    <property type="entry name" value="ROK"/>
    <property type="match status" value="1"/>
</dbReference>
<dbReference type="InterPro" id="IPR043129">
    <property type="entry name" value="ATPase_NBD"/>
</dbReference>
<dbReference type="SUPFAM" id="SSF53067">
    <property type="entry name" value="Actin-like ATPase domain"/>
    <property type="match status" value="1"/>
</dbReference>
<dbReference type="InterPro" id="IPR036390">
    <property type="entry name" value="WH_DNA-bd_sf"/>
</dbReference>